<dbReference type="AlphaFoldDB" id="A0A9P0PKW4"/>
<name>A0A9P0PKW4_ACAOB</name>
<dbReference type="Gene3D" id="3.30.420.10">
    <property type="entry name" value="Ribonuclease H-like superfamily/Ribonuclease H"/>
    <property type="match status" value="1"/>
</dbReference>
<evidence type="ECO:0000313" key="2">
    <source>
        <dbReference type="EMBL" id="CAH1987928.1"/>
    </source>
</evidence>
<dbReference type="InterPro" id="IPR012337">
    <property type="entry name" value="RNaseH-like_sf"/>
</dbReference>
<gene>
    <name evidence="2" type="ORF">ACAOBT_LOCUS18169</name>
</gene>
<dbReference type="PANTHER" id="PTHR37984:SF5">
    <property type="entry name" value="PROTEIN NYNRIN-LIKE"/>
    <property type="match status" value="1"/>
</dbReference>
<keyword evidence="3" id="KW-1185">Reference proteome</keyword>
<dbReference type="Proteomes" id="UP001152888">
    <property type="component" value="Unassembled WGS sequence"/>
</dbReference>
<feature type="domain" description="Integrase catalytic" evidence="1">
    <location>
        <begin position="1"/>
        <end position="114"/>
    </location>
</feature>
<dbReference type="SUPFAM" id="SSF53098">
    <property type="entry name" value="Ribonuclease H-like"/>
    <property type="match status" value="1"/>
</dbReference>
<protein>
    <recommendedName>
        <fullName evidence="1">Integrase catalytic domain-containing protein</fullName>
    </recommendedName>
</protein>
<proteinExistence type="predicted"/>
<evidence type="ECO:0000313" key="3">
    <source>
        <dbReference type="Proteomes" id="UP001152888"/>
    </source>
</evidence>
<dbReference type="GO" id="GO:0015074">
    <property type="term" value="P:DNA integration"/>
    <property type="evidence" value="ECO:0007669"/>
    <property type="project" value="InterPro"/>
</dbReference>
<dbReference type="InterPro" id="IPR050951">
    <property type="entry name" value="Retrovirus_Pol_polyprotein"/>
</dbReference>
<dbReference type="Pfam" id="PF00665">
    <property type="entry name" value="rve"/>
    <property type="match status" value="1"/>
</dbReference>
<dbReference type="EMBL" id="CAKOFQ010007032">
    <property type="protein sequence ID" value="CAH1987928.1"/>
    <property type="molecule type" value="Genomic_DNA"/>
</dbReference>
<dbReference type="InterPro" id="IPR036397">
    <property type="entry name" value="RNaseH_sf"/>
</dbReference>
<dbReference type="OrthoDB" id="6757812at2759"/>
<accession>A0A9P0PKW4</accession>
<dbReference type="GO" id="GO:0003676">
    <property type="term" value="F:nucleic acid binding"/>
    <property type="evidence" value="ECO:0007669"/>
    <property type="project" value="InterPro"/>
</dbReference>
<sequence>FQKVFLDLVGPLTADSGDNLYILTLQWELTKFVECHPIKNKEATTVARAFVENFILRFGIPQEISSDKGTEFISTTLTEICNILKVKQICSTAYHHQSLGRFMEFMGTILEFCI</sequence>
<reference evidence="2" key="1">
    <citation type="submission" date="2022-03" db="EMBL/GenBank/DDBJ databases">
        <authorList>
            <person name="Sayadi A."/>
        </authorList>
    </citation>
    <scope>NUCLEOTIDE SEQUENCE</scope>
</reference>
<feature type="non-terminal residue" evidence="2">
    <location>
        <position position="1"/>
    </location>
</feature>
<evidence type="ECO:0000259" key="1">
    <source>
        <dbReference type="PROSITE" id="PS50994"/>
    </source>
</evidence>
<dbReference type="PANTHER" id="PTHR37984">
    <property type="entry name" value="PROTEIN CBG26694"/>
    <property type="match status" value="1"/>
</dbReference>
<dbReference type="PROSITE" id="PS50994">
    <property type="entry name" value="INTEGRASE"/>
    <property type="match status" value="1"/>
</dbReference>
<dbReference type="InterPro" id="IPR001584">
    <property type="entry name" value="Integrase_cat-core"/>
</dbReference>
<comment type="caution">
    <text evidence="2">The sequence shown here is derived from an EMBL/GenBank/DDBJ whole genome shotgun (WGS) entry which is preliminary data.</text>
</comment>
<organism evidence="2 3">
    <name type="scientific">Acanthoscelides obtectus</name>
    <name type="common">Bean weevil</name>
    <name type="synonym">Bruchus obtectus</name>
    <dbReference type="NCBI Taxonomy" id="200917"/>
    <lineage>
        <taxon>Eukaryota</taxon>
        <taxon>Metazoa</taxon>
        <taxon>Ecdysozoa</taxon>
        <taxon>Arthropoda</taxon>
        <taxon>Hexapoda</taxon>
        <taxon>Insecta</taxon>
        <taxon>Pterygota</taxon>
        <taxon>Neoptera</taxon>
        <taxon>Endopterygota</taxon>
        <taxon>Coleoptera</taxon>
        <taxon>Polyphaga</taxon>
        <taxon>Cucujiformia</taxon>
        <taxon>Chrysomeloidea</taxon>
        <taxon>Chrysomelidae</taxon>
        <taxon>Bruchinae</taxon>
        <taxon>Bruchini</taxon>
        <taxon>Acanthoscelides</taxon>
    </lineage>
</organism>